<gene>
    <name evidence="1" type="ORF">ACI1P1_22140</name>
</gene>
<accession>A0ACC7P1S8</accession>
<sequence length="599" mass="68436">MRLDSIFHTCDAPFAFAVSLHEWKVRIRCAKGDAQRVSVVHADRYADPGRETPIRLEQVLSTGLHDYYEGIIPTPTRRIRYSFLLENSQGERVWYGENGASVERKHTNVFHCPIITPSQVHNLPEWAASAVVYQIFPERFHNGDPMNDPEEALNWTDESCPAWDSFWGGDLQGVLEKLPYLQDLGITCVYLTPIFLSPTNHKYDTVDYYTIDPHFGDEALFRRLVEEAHRLGIRVMLDAVFNHSSDRFFAFQDVLKNGEASPYKDWFYIHEYPVVQEPVACYETFASNLPFMPRLNLEHPEVQQYMLQVTAYWMDQAQIDGWRLDVANEVPPSFWRMFRQLVKSKNPEALIIGEVMHDALPWLRGDQFDGTMNYPLRDVLLEFFARQTIGAAAFVEQISNLYIRGTDSSALAMLNLLDSHDTERFLTSCRKGGWGWQPGGEAENRLKLAVLFLMTYPGIPMIYYGAEIGMEGETDPGCRKPMVWETAGQNLPLRQYVQQLTGLRRERTELQAGSFTVWVADESQNQAGFIRRSGDGEIAVLLHNNPCEAELELQLPPSFQGRRIRDLLTGQTWEAAASIQLQLAPYSGYLFVAETPAGV</sequence>
<proteinExistence type="predicted"/>
<protein>
    <submittedName>
        <fullName evidence="1">Glycoside hydrolase family 13 protein</fullName>
    </submittedName>
</protein>
<keyword evidence="2" id="KW-1185">Reference proteome</keyword>
<organism evidence="1 2">
    <name type="scientific">Paenibacillus mesotrionivorans</name>
    <dbReference type="NCBI Taxonomy" id="3160968"/>
    <lineage>
        <taxon>Bacteria</taxon>
        <taxon>Bacillati</taxon>
        <taxon>Bacillota</taxon>
        <taxon>Bacilli</taxon>
        <taxon>Bacillales</taxon>
        <taxon>Paenibacillaceae</taxon>
        <taxon>Paenibacillus</taxon>
    </lineage>
</organism>
<dbReference type="EMBL" id="JBJURJ010000016">
    <property type="protein sequence ID" value="MFM9330996.1"/>
    <property type="molecule type" value="Genomic_DNA"/>
</dbReference>
<evidence type="ECO:0000313" key="2">
    <source>
        <dbReference type="Proteomes" id="UP001631969"/>
    </source>
</evidence>
<reference evidence="1" key="1">
    <citation type="submission" date="2024-12" db="EMBL/GenBank/DDBJ databases">
        <authorList>
            <person name="Wu N."/>
        </authorList>
    </citation>
    <scope>NUCLEOTIDE SEQUENCE</scope>
    <source>
        <strain evidence="1">P15</strain>
    </source>
</reference>
<name>A0ACC7P1S8_9BACL</name>
<comment type="caution">
    <text evidence="1">The sequence shown here is derived from an EMBL/GenBank/DDBJ whole genome shotgun (WGS) entry which is preliminary data.</text>
</comment>
<keyword evidence="1" id="KW-0378">Hydrolase</keyword>
<dbReference type="Proteomes" id="UP001631969">
    <property type="component" value="Unassembled WGS sequence"/>
</dbReference>
<evidence type="ECO:0000313" key="1">
    <source>
        <dbReference type="EMBL" id="MFM9330996.1"/>
    </source>
</evidence>